<gene>
    <name evidence="1" type="ORF">I553_9904</name>
</gene>
<dbReference type="EMBL" id="JAOB01000090">
    <property type="protein sequence ID" value="EUA08847.1"/>
    <property type="molecule type" value="Genomic_DNA"/>
</dbReference>
<organism evidence="1">
    <name type="scientific">Mycobacterium xenopi 4042</name>
    <dbReference type="NCBI Taxonomy" id="1299334"/>
    <lineage>
        <taxon>Bacteria</taxon>
        <taxon>Bacillati</taxon>
        <taxon>Actinomycetota</taxon>
        <taxon>Actinomycetes</taxon>
        <taxon>Mycobacteriales</taxon>
        <taxon>Mycobacteriaceae</taxon>
        <taxon>Mycobacterium</taxon>
    </lineage>
</organism>
<dbReference type="AlphaFoldDB" id="X7YNT6"/>
<proteinExistence type="predicted"/>
<reference evidence="1" key="1">
    <citation type="submission" date="2014-01" db="EMBL/GenBank/DDBJ databases">
        <authorList>
            <person name="Brown-Elliot B."/>
            <person name="Wallace R."/>
            <person name="Lenaerts A."/>
            <person name="Ordway D."/>
            <person name="DeGroote M.A."/>
            <person name="Parker T."/>
            <person name="Sizemore C."/>
            <person name="Tallon L.J."/>
            <person name="Sadzewicz L.K."/>
            <person name="Sengamalay N."/>
            <person name="Fraser C.M."/>
            <person name="Hine E."/>
            <person name="Shefchek K.A."/>
            <person name="Das S.P."/>
            <person name="Tettelin H."/>
        </authorList>
    </citation>
    <scope>NUCLEOTIDE SEQUENCE [LARGE SCALE GENOMIC DNA]</scope>
    <source>
        <strain evidence="1">4042</strain>
    </source>
</reference>
<dbReference type="PATRIC" id="fig|1299334.3.peg.9395"/>
<name>X7YNT6_MYCXE</name>
<evidence type="ECO:0000313" key="1">
    <source>
        <dbReference type="EMBL" id="EUA08847.1"/>
    </source>
</evidence>
<comment type="caution">
    <text evidence="1">The sequence shown here is derived from an EMBL/GenBank/DDBJ whole genome shotgun (WGS) entry which is preliminary data.</text>
</comment>
<protein>
    <submittedName>
        <fullName evidence="1">Uncharacterized protein</fullName>
    </submittedName>
</protein>
<sequence length="39" mass="4484">MTAETLTPPRRRGGCACCCRWPRWCWYSTSSPRCSLSNC</sequence>
<accession>X7YNT6</accession>